<accession>A0A061H968</accession>
<dbReference type="KEGG" id="pfp:PFL1_03202"/>
<dbReference type="RefSeq" id="XP_007878908.1">
    <property type="nucleotide sequence ID" value="XM_007880717.1"/>
</dbReference>
<feature type="region of interest" description="Disordered" evidence="1">
    <location>
        <begin position="103"/>
        <end position="153"/>
    </location>
</feature>
<gene>
    <name evidence="2" type="ORF">PFL1_03202</name>
</gene>
<dbReference type="Proteomes" id="UP000053664">
    <property type="component" value="Unassembled WGS sequence"/>
</dbReference>
<dbReference type="GeneID" id="19317312"/>
<evidence type="ECO:0000313" key="2">
    <source>
        <dbReference type="EMBL" id="EPQ29447.1"/>
    </source>
</evidence>
<evidence type="ECO:0000313" key="3">
    <source>
        <dbReference type="Proteomes" id="UP000053664"/>
    </source>
</evidence>
<name>A0A061H968_9BASI</name>
<evidence type="ECO:0000256" key="1">
    <source>
        <dbReference type="SAM" id="MobiDB-lite"/>
    </source>
</evidence>
<reference evidence="2 3" key="1">
    <citation type="journal article" date="2013" name="Plant Cell">
        <title>The transition from a phytopathogenic smut ancestor to an anamorphic biocontrol agent deciphered by comparative whole-genome analysis.</title>
        <authorList>
            <person name="Lefebvre F."/>
            <person name="Joly D.L."/>
            <person name="Labbe C."/>
            <person name="Teichmann B."/>
            <person name="Linning R."/>
            <person name="Belzile F."/>
            <person name="Bakkeren G."/>
            <person name="Belanger R.R."/>
        </authorList>
    </citation>
    <scope>NUCLEOTIDE SEQUENCE [LARGE SCALE GENOMIC DNA]</scope>
    <source>
        <strain evidence="2 3">PF-1</strain>
    </source>
</reference>
<organism evidence="2 3">
    <name type="scientific">Pseudozyma flocculosa PF-1</name>
    <dbReference type="NCBI Taxonomy" id="1277687"/>
    <lineage>
        <taxon>Eukaryota</taxon>
        <taxon>Fungi</taxon>
        <taxon>Dikarya</taxon>
        <taxon>Basidiomycota</taxon>
        <taxon>Ustilaginomycotina</taxon>
        <taxon>Ustilaginomycetes</taxon>
        <taxon>Ustilaginales</taxon>
        <taxon>Ustilaginaceae</taxon>
        <taxon>Pseudozyma</taxon>
    </lineage>
</organism>
<sequence length="153" mass="17048">MHGARQAIAPTLVTHRSPQTNRRETMKEELVARPVAAGPWRPANELMAGGWPWPCVRPAFVFDNDEGWAGHPLRITHRVVVCWHPVDHQANRIDPRYSRMDPTVPQGIGSPPTLLGVDIGKGARADSIGESDDDNDHDDLNLDQCTIAPRDRR</sequence>
<proteinExistence type="predicted"/>
<dbReference type="AlphaFoldDB" id="A0A061H968"/>
<protein>
    <submittedName>
        <fullName evidence="2">Uncharacterized protein</fullName>
    </submittedName>
</protein>
<dbReference type="HOGENOM" id="CLU_1714112_0_0_1"/>
<dbReference type="EMBL" id="KE361631">
    <property type="protein sequence ID" value="EPQ29447.1"/>
    <property type="molecule type" value="Genomic_DNA"/>
</dbReference>